<organism evidence="2 3">
    <name type="scientific">Metapseudomonas resinovorans</name>
    <name type="common">Pseudomonas resinovorans</name>
    <dbReference type="NCBI Taxonomy" id="53412"/>
    <lineage>
        <taxon>Bacteria</taxon>
        <taxon>Pseudomonadati</taxon>
        <taxon>Pseudomonadota</taxon>
        <taxon>Gammaproteobacteria</taxon>
        <taxon>Pseudomonadales</taxon>
        <taxon>Pseudomonadaceae</taxon>
        <taxon>Metapseudomonas</taxon>
    </lineage>
</organism>
<dbReference type="EMBL" id="JANEWF010000024">
    <property type="protein sequence ID" value="MDA8485132.1"/>
    <property type="molecule type" value="Genomic_DNA"/>
</dbReference>
<keyword evidence="3" id="KW-1185">Reference proteome</keyword>
<keyword evidence="1" id="KW-0472">Membrane</keyword>
<sequence length="218" mass="23674">MALVKCKECGNQVSNKARACPSCGVKVPKRVGIIGWLFVLFVVLPFAWSIGLNMGKVDPAKKPPISSGGQTAATSSPKGWVYTEVKDEMSGTPIKLAMLESPDRALFEFPYKEPGGSTLTLVLRKGKREGDEIYVHISRGQIDCGARDCPVNLKIGDGPIQALSGSEAGAGKRDAVFLSRSKPLREAIQVGRPFKLELTFYNAGRRTFSFDPQGLKWN</sequence>
<evidence type="ECO:0000256" key="1">
    <source>
        <dbReference type="SAM" id="Phobius"/>
    </source>
</evidence>
<accession>A0ABT4Y928</accession>
<gene>
    <name evidence="2" type="ORF">NNO07_18860</name>
</gene>
<dbReference type="RefSeq" id="WP_271471587.1">
    <property type="nucleotide sequence ID" value="NZ_JANEWF010000024.1"/>
</dbReference>
<comment type="caution">
    <text evidence="2">The sequence shown here is derived from an EMBL/GenBank/DDBJ whole genome shotgun (WGS) entry which is preliminary data.</text>
</comment>
<protein>
    <recommendedName>
        <fullName evidence="4">Zinc-ribbon domain-containing protein</fullName>
    </recommendedName>
</protein>
<dbReference type="Proteomes" id="UP001211689">
    <property type="component" value="Unassembled WGS sequence"/>
</dbReference>
<feature type="transmembrane region" description="Helical" evidence="1">
    <location>
        <begin position="33"/>
        <end position="52"/>
    </location>
</feature>
<evidence type="ECO:0000313" key="3">
    <source>
        <dbReference type="Proteomes" id="UP001211689"/>
    </source>
</evidence>
<reference evidence="2 3" key="1">
    <citation type="submission" date="2022-07" db="EMBL/GenBank/DDBJ databases">
        <title>Genome Analysis of Selected Gammaproteobacteria from Nigerian Food snails.</title>
        <authorList>
            <person name="Okafor A.C."/>
        </authorList>
    </citation>
    <scope>NUCLEOTIDE SEQUENCE [LARGE SCALE GENOMIC DNA]</scope>
    <source>
        <strain evidence="2 3">Awg 2</strain>
    </source>
</reference>
<evidence type="ECO:0008006" key="4">
    <source>
        <dbReference type="Google" id="ProtNLM"/>
    </source>
</evidence>
<keyword evidence="1" id="KW-1133">Transmembrane helix</keyword>
<proteinExistence type="predicted"/>
<name>A0ABT4Y928_METRE</name>
<evidence type="ECO:0000313" key="2">
    <source>
        <dbReference type="EMBL" id="MDA8485132.1"/>
    </source>
</evidence>
<keyword evidence="1" id="KW-0812">Transmembrane</keyword>